<dbReference type="InterPro" id="IPR002586">
    <property type="entry name" value="CobQ/CobB/MinD/ParA_Nub-bd_dom"/>
</dbReference>
<evidence type="ECO:0000313" key="4">
    <source>
        <dbReference type="EMBL" id="OLN28575.1"/>
    </source>
</evidence>
<evidence type="ECO:0000256" key="1">
    <source>
        <dbReference type="ARBA" id="ARBA00022741"/>
    </source>
</evidence>
<accession>A0A1Q8QMK9</accession>
<dbReference type="CDD" id="cd02034">
    <property type="entry name" value="CooC1"/>
    <property type="match status" value="1"/>
</dbReference>
<reference evidence="4 5" key="1">
    <citation type="submission" date="2016-09" db="EMBL/GenBank/DDBJ databases">
        <title>Complete genome of Desulfosporosinus sp. OL.</title>
        <authorList>
            <person name="Mardanov A."/>
            <person name="Beletsky A."/>
            <person name="Panova A."/>
            <person name="Karnachuk O."/>
            <person name="Ravin N."/>
        </authorList>
    </citation>
    <scope>NUCLEOTIDE SEQUENCE [LARGE SCALE GENOMIC DNA]</scope>
    <source>
        <strain evidence="4 5">OL</strain>
    </source>
</reference>
<dbReference type="FunFam" id="3.40.50.300:FF:001573">
    <property type="entry name" value="Carbon monoxide dehydrogenase accessory protein CooC"/>
    <property type="match status" value="1"/>
</dbReference>
<dbReference type="Proteomes" id="UP000186102">
    <property type="component" value="Unassembled WGS sequence"/>
</dbReference>
<proteinExistence type="predicted"/>
<comment type="caution">
    <text evidence="4">The sequence shown here is derived from an EMBL/GenBank/DDBJ whole genome shotgun (WGS) entry which is preliminary data.</text>
</comment>
<dbReference type="GO" id="GO:0009898">
    <property type="term" value="C:cytoplasmic side of plasma membrane"/>
    <property type="evidence" value="ECO:0007669"/>
    <property type="project" value="TreeGrafter"/>
</dbReference>
<feature type="domain" description="CobQ/CobB/MinD/ParA nucleotide binding" evidence="3">
    <location>
        <begin position="4"/>
        <end position="228"/>
    </location>
</feature>
<dbReference type="GO" id="GO:0005524">
    <property type="term" value="F:ATP binding"/>
    <property type="evidence" value="ECO:0007669"/>
    <property type="project" value="UniProtKB-KW"/>
</dbReference>
<keyword evidence="2" id="KW-0067">ATP-binding</keyword>
<dbReference type="InterPro" id="IPR050625">
    <property type="entry name" value="ParA/MinD_ATPase"/>
</dbReference>
<dbReference type="AlphaFoldDB" id="A0A1Q8QMK9"/>
<dbReference type="RefSeq" id="WP_075366372.1">
    <property type="nucleotide sequence ID" value="NZ_MLBF01000041.1"/>
</dbReference>
<dbReference type="InterPro" id="IPR027417">
    <property type="entry name" value="P-loop_NTPase"/>
</dbReference>
<dbReference type="EMBL" id="MLBF01000041">
    <property type="protein sequence ID" value="OLN28575.1"/>
    <property type="molecule type" value="Genomic_DNA"/>
</dbReference>
<keyword evidence="5" id="KW-1185">Reference proteome</keyword>
<organism evidence="4 5">
    <name type="scientific">Desulfosporosinus metallidurans</name>
    <dbReference type="NCBI Taxonomy" id="1888891"/>
    <lineage>
        <taxon>Bacteria</taxon>
        <taxon>Bacillati</taxon>
        <taxon>Bacillota</taxon>
        <taxon>Clostridia</taxon>
        <taxon>Eubacteriales</taxon>
        <taxon>Desulfitobacteriaceae</taxon>
        <taxon>Desulfosporosinus</taxon>
    </lineage>
</organism>
<sequence>MKIAITGKGGVGKTTLAGILARQFASSGYRVLAIDADPDANLASSIGIPENIFKEITPVSKMKELAKERTGAEDGYGSLFILNPKVDDIPEMFWVEHEGVRLLVMGTVEQGGTGCVCPEHTILKRLMQHLLVQREEVVIMDMEAGIEHLGRGTAGMVEALIVVVEPGLRSIQTAKHIQQLAKDLGIRQVFVVGNKVTGDSDVKFIKENIPELTVLGIMSKSKEIAESDVLGVSAFDLGGPVVQEVGYIRDKLIQNLRATS</sequence>
<dbReference type="STRING" id="1888891.DSOL_3953"/>
<keyword evidence="1" id="KW-0547">Nucleotide-binding</keyword>
<dbReference type="GO" id="GO:0005829">
    <property type="term" value="C:cytosol"/>
    <property type="evidence" value="ECO:0007669"/>
    <property type="project" value="TreeGrafter"/>
</dbReference>
<dbReference type="OrthoDB" id="7346657at2"/>
<protein>
    <submittedName>
        <fullName evidence="4">CO dehydrogenase accessory protein CooC (Nickel insertion)</fullName>
    </submittedName>
</protein>
<name>A0A1Q8QMK9_9FIRM</name>
<dbReference type="PANTHER" id="PTHR43384">
    <property type="entry name" value="SEPTUM SITE-DETERMINING PROTEIN MIND HOMOLOG, CHLOROPLASTIC-RELATED"/>
    <property type="match status" value="1"/>
</dbReference>
<evidence type="ECO:0000256" key="2">
    <source>
        <dbReference type="ARBA" id="ARBA00022840"/>
    </source>
</evidence>
<dbReference type="PIRSF" id="PIRSF005647">
    <property type="entry name" value="CooC"/>
    <property type="match status" value="1"/>
</dbReference>
<gene>
    <name evidence="4" type="ORF">DSOL_3953</name>
</gene>
<dbReference type="Pfam" id="PF01656">
    <property type="entry name" value="CbiA"/>
    <property type="match status" value="1"/>
</dbReference>
<dbReference type="PANTHER" id="PTHR43384:SF6">
    <property type="entry name" value="SEPTUM SITE-DETERMINING PROTEIN MIND HOMOLOG, CHLOROPLASTIC"/>
    <property type="match status" value="1"/>
</dbReference>
<evidence type="ECO:0000259" key="3">
    <source>
        <dbReference type="Pfam" id="PF01656"/>
    </source>
</evidence>
<dbReference type="SUPFAM" id="SSF52540">
    <property type="entry name" value="P-loop containing nucleoside triphosphate hydrolases"/>
    <property type="match status" value="1"/>
</dbReference>
<dbReference type="InterPro" id="IPR014433">
    <property type="entry name" value="CooC"/>
</dbReference>
<dbReference type="GO" id="GO:0051782">
    <property type="term" value="P:negative regulation of cell division"/>
    <property type="evidence" value="ECO:0007669"/>
    <property type="project" value="TreeGrafter"/>
</dbReference>
<evidence type="ECO:0000313" key="5">
    <source>
        <dbReference type="Proteomes" id="UP000186102"/>
    </source>
</evidence>
<dbReference type="GO" id="GO:0016887">
    <property type="term" value="F:ATP hydrolysis activity"/>
    <property type="evidence" value="ECO:0007669"/>
    <property type="project" value="TreeGrafter"/>
</dbReference>
<dbReference type="Gene3D" id="3.40.50.300">
    <property type="entry name" value="P-loop containing nucleotide triphosphate hydrolases"/>
    <property type="match status" value="1"/>
</dbReference>